<dbReference type="HAMAP" id="MF_00580">
    <property type="entry name" value="CH10"/>
    <property type="match status" value="1"/>
</dbReference>
<dbReference type="InterPro" id="IPR037124">
    <property type="entry name" value="Chaperonin_GroES_sf"/>
</dbReference>
<dbReference type="PRINTS" id="PR00297">
    <property type="entry name" value="CHAPERONIN10"/>
</dbReference>
<evidence type="ECO:0000256" key="2">
    <source>
        <dbReference type="ARBA" id="ARBA00023186"/>
    </source>
</evidence>
<dbReference type="InterPro" id="IPR011032">
    <property type="entry name" value="GroES-like_sf"/>
</dbReference>
<evidence type="ECO:0000256" key="1">
    <source>
        <dbReference type="ARBA" id="ARBA00006975"/>
    </source>
</evidence>
<comment type="similarity">
    <text evidence="1 3 4">Belongs to the GroES chaperonin family.</text>
</comment>
<gene>
    <name evidence="3 6" type="primary">groES</name>
    <name evidence="3" type="synonym">groS</name>
    <name evidence="6" type="ORF">ACFQZS_10040</name>
</gene>
<evidence type="ECO:0000313" key="7">
    <source>
        <dbReference type="Proteomes" id="UP001596958"/>
    </source>
</evidence>
<comment type="function">
    <text evidence="3 4">Together with the chaperonin GroEL, plays an essential role in assisting protein folding. The GroEL-GroES system forms a nano-cage that allows encapsulation of the non-native substrate proteins and provides a physical environment optimized to promote and accelerate protein folding. GroES binds to the apical surface of the GroEL ring, thereby capping the opening of the GroEL channel.</text>
</comment>
<comment type="subcellular location">
    <subcellularLocation>
        <location evidence="3">Cytoplasm</location>
    </subcellularLocation>
</comment>
<dbReference type="PROSITE" id="PS00681">
    <property type="entry name" value="CHAPERONINS_CPN10"/>
    <property type="match status" value="1"/>
</dbReference>
<reference evidence="7" key="1">
    <citation type="journal article" date="2019" name="Int. J. Syst. Evol. Microbiol.">
        <title>The Global Catalogue of Microorganisms (GCM) 10K type strain sequencing project: providing services to taxonomists for standard genome sequencing and annotation.</title>
        <authorList>
            <consortium name="The Broad Institute Genomics Platform"/>
            <consortium name="The Broad Institute Genome Sequencing Center for Infectious Disease"/>
            <person name="Wu L."/>
            <person name="Ma J."/>
        </authorList>
    </citation>
    <scope>NUCLEOTIDE SEQUENCE [LARGE SCALE GENOMIC DNA]</scope>
    <source>
        <strain evidence="7">CCUG 63418</strain>
    </source>
</reference>
<feature type="region of interest" description="Disordered" evidence="5">
    <location>
        <begin position="27"/>
        <end position="47"/>
    </location>
</feature>
<dbReference type="EMBL" id="JBHTHU010000006">
    <property type="protein sequence ID" value="MFD0750483.1"/>
    <property type="molecule type" value="Genomic_DNA"/>
</dbReference>
<dbReference type="NCBIfam" id="NF001531">
    <property type="entry name" value="PRK00364.2-2"/>
    <property type="match status" value="1"/>
</dbReference>
<accession>A0ABW2YZ32</accession>
<dbReference type="SMART" id="SM00883">
    <property type="entry name" value="Cpn10"/>
    <property type="match status" value="1"/>
</dbReference>
<dbReference type="Gene3D" id="2.30.33.40">
    <property type="entry name" value="GroES chaperonin"/>
    <property type="match status" value="1"/>
</dbReference>
<dbReference type="Pfam" id="PF00166">
    <property type="entry name" value="Cpn10"/>
    <property type="match status" value="1"/>
</dbReference>
<dbReference type="PANTHER" id="PTHR10772">
    <property type="entry name" value="10 KDA HEAT SHOCK PROTEIN"/>
    <property type="match status" value="1"/>
</dbReference>
<evidence type="ECO:0000256" key="5">
    <source>
        <dbReference type="SAM" id="MobiDB-lite"/>
    </source>
</evidence>
<comment type="caution">
    <text evidence="6">The sequence shown here is derived from an EMBL/GenBank/DDBJ whole genome shotgun (WGS) entry which is preliminary data.</text>
</comment>
<comment type="subunit">
    <text evidence="3">Heptamer of 7 subunits arranged in a ring. Interacts with the chaperonin GroEL.</text>
</comment>
<evidence type="ECO:0000256" key="3">
    <source>
        <dbReference type="HAMAP-Rule" id="MF_00580"/>
    </source>
</evidence>
<dbReference type="CDD" id="cd00320">
    <property type="entry name" value="cpn10"/>
    <property type="match status" value="1"/>
</dbReference>
<evidence type="ECO:0000256" key="4">
    <source>
        <dbReference type="RuleBase" id="RU000535"/>
    </source>
</evidence>
<keyword evidence="3" id="KW-0963">Cytoplasm</keyword>
<organism evidence="6 7">
    <name type="scientific">Mucilaginibacter calamicampi</name>
    <dbReference type="NCBI Taxonomy" id="1302352"/>
    <lineage>
        <taxon>Bacteria</taxon>
        <taxon>Pseudomonadati</taxon>
        <taxon>Bacteroidota</taxon>
        <taxon>Sphingobacteriia</taxon>
        <taxon>Sphingobacteriales</taxon>
        <taxon>Sphingobacteriaceae</taxon>
        <taxon>Mucilaginibacter</taxon>
    </lineage>
</organism>
<name>A0ABW2YZ32_9SPHI</name>
<keyword evidence="7" id="KW-1185">Reference proteome</keyword>
<dbReference type="Proteomes" id="UP001596958">
    <property type="component" value="Unassembled WGS sequence"/>
</dbReference>
<dbReference type="InterPro" id="IPR018369">
    <property type="entry name" value="Chaprnonin_Cpn10_CS"/>
</dbReference>
<protein>
    <recommendedName>
        <fullName evidence="3">Co-chaperonin GroES</fullName>
    </recommendedName>
    <alternativeName>
        <fullName evidence="3">10 kDa chaperonin</fullName>
    </alternativeName>
    <alternativeName>
        <fullName evidence="3">Chaperonin-10</fullName>
        <shortName evidence="3">Cpn10</shortName>
    </alternativeName>
</protein>
<proteinExistence type="inferred from homology"/>
<dbReference type="InterPro" id="IPR020818">
    <property type="entry name" value="Chaperonin_GroES"/>
</dbReference>
<dbReference type="NCBIfam" id="NF001533">
    <property type="entry name" value="PRK00364.2-4"/>
    <property type="match status" value="1"/>
</dbReference>
<dbReference type="RefSeq" id="WP_377099792.1">
    <property type="nucleotide sequence ID" value="NZ_JBHTHU010000006.1"/>
</dbReference>
<dbReference type="SUPFAM" id="SSF50129">
    <property type="entry name" value="GroES-like"/>
    <property type="match status" value="1"/>
</dbReference>
<sequence length="97" mass="10393">MSLNIKPLGDRVVVEAAPAETKTASGIYIPETAQEKPQHGTVVSTGPGKYAEQTGNLIPLSVKAGDKVLYGKFAGQEITIDGKDYLIMRESDIYVVL</sequence>
<keyword evidence="2 3" id="KW-0143">Chaperone</keyword>
<evidence type="ECO:0000313" key="6">
    <source>
        <dbReference type="EMBL" id="MFD0750483.1"/>
    </source>
</evidence>
<dbReference type="PANTHER" id="PTHR10772:SF63">
    <property type="entry name" value="20 KDA CHAPERONIN, CHLOROPLASTIC"/>
    <property type="match status" value="1"/>
</dbReference>